<keyword evidence="3" id="KW-0418">Kinase</keyword>
<dbReference type="Pfam" id="PF01627">
    <property type="entry name" value="Hpt"/>
    <property type="match status" value="1"/>
</dbReference>
<dbReference type="AlphaFoldDB" id="A0A2S1LDE5"/>
<dbReference type="PROSITE" id="PS50894">
    <property type="entry name" value="HPT"/>
    <property type="match status" value="1"/>
</dbReference>
<keyword evidence="3" id="KW-0808">Transferase</keyword>
<protein>
    <submittedName>
        <fullName evidence="3">Histidine kinase</fullName>
    </submittedName>
</protein>
<dbReference type="GO" id="GO:0000160">
    <property type="term" value="P:phosphorelay signal transduction system"/>
    <property type="evidence" value="ECO:0007669"/>
    <property type="project" value="InterPro"/>
</dbReference>
<reference evidence="3 4" key="1">
    <citation type="submission" date="2017-04" db="EMBL/GenBank/DDBJ databases">
        <title>Compelte genome sequence of WV33.</title>
        <authorList>
            <person name="Lee P.C."/>
        </authorList>
    </citation>
    <scope>NUCLEOTIDE SEQUENCE [LARGE SCALE GENOMIC DNA]</scope>
    <source>
        <strain evidence="3 4">WV33</strain>
    </source>
</reference>
<evidence type="ECO:0000313" key="4">
    <source>
        <dbReference type="Proteomes" id="UP000244527"/>
    </source>
</evidence>
<dbReference type="SUPFAM" id="SSF47226">
    <property type="entry name" value="Histidine-containing phosphotransfer domain, HPT domain"/>
    <property type="match status" value="1"/>
</dbReference>
<evidence type="ECO:0000256" key="1">
    <source>
        <dbReference type="PROSITE-ProRule" id="PRU00110"/>
    </source>
</evidence>
<dbReference type="OrthoDB" id="7478530at2"/>
<keyword evidence="4" id="KW-1185">Reference proteome</keyword>
<feature type="modified residue" description="Phosphohistidine" evidence="1">
    <location>
        <position position="56"/>
    </location>
</feature>
<dbReference type="Proteomes" id="UP000244527">
    <property type="component" value="Chromosome"/>
</dbReference>
<dbReference type="GO" id="GO:0004672">
    <property type="term" value="F:protein kinase activity"/>
    <property type="evidence" value="ECO:0007669"/>
    <property type="project" value="UniProtKB-ARBA"/>
</dbReference>
<dbReference type="KEGG" id="ffa:FFWV33_09550"/>
<evidence type="ECO:0000259" key="2">
    <source>
        <dbReference type="PROSITE" id="PS50894"/>
    </source>
</evidence>
<dbReference type="InterPro" id="IPR008207">
    <property type="entry name" value="Sig_transdc_His_kin_Hpt_dom"/>
</dbReference>
<name>A0A2S1LDE5_9FLAO</name>
<dbReference type="InterPro" id="IPR036641">
    <property type="entry name" value="HPT_dom_sf"/>
</dbReference>
<keyword evidence="1" id="KW-0597">Phosphoprotein</keyword>
<dbReference type="Gene3D" id="1.20.120.160">
    <property type="entry name" value="HPT domain"/>
    <property type="match status" value="1"/>
</dbReference>
<organism evidence="3 4">
    <name type="scientific">Flavobacterium faecale</name>
    <dbReference type="NCBI Taxonomy" id="1355330"/>
    <lineage>
        <taxon>Bacteria</taxon>
        <taxon>Pseudomonadati</taxon>
        <taxon>Bacteroidota</taxon>
        <taxon>Flavobacteriia</taxon>
        <taxon>Flavobacteriales</taxon>
        <taxon>Flavobacteriaceae</taxon>
        <taxon>Flavobacterium</taxon>
    </lineage>
</organism>
<dbReference type="RefSeq" id="WP_108740704.1">
    <property type="nucleotide sequence ID" value="NZ_CP020918.1"/>
</dbReference>
<accession>A0A2S1LDE5</accession>
<evidence type="ECO:0000313" key="3">
    <source>
        <dbReference type="EMBL" id="AWG21769.1"/>
    </source>
</evidence>
<sequence length="115" mass="13249">MALHYNLSKVYELSDNDQDFVNDVLTLFVTEVPEDIAQIKEGIKKKDHKHAYAYAHKIKPTLDLLGLNVAFEEILQIEAWTKVEGKKKDIIDTFKSVKKQVEDAIKEINKDFTLS</sequence>
<dbReference type="EMBL" id="CP020918">
    <property type="protein sequence ID" value="AWG21769.1"/>
    <property type="molecule type" value="Genomic_DNA"/>
</dbReference>
<proteinExistence type="predicted"/>
<feature type="domain" description="HPt" evidence="2">
    <location>
        <begin position="17"/>
        <end position="108"/>
    </location>
</feature>
<gene>
    <name evidence="3" type="ORF">FFWV33_09550</name>
</gene>